<dbReference type="CDD" id="cd23282">
    <property type="entry name" value="beta-trefoil_MIR_POMT2"/>
    <property type="match status" value="1"/>
</dbReference>
<dbReference type="AlphaFoldDB" id="A7RZY4"/>
<evidence type="ECO:0000256" key="3">
    <source>
        <dbReference type="ARBA" id="ARBA00007222"/>
    </source>
</evidence>
<keyword evidence="6" id="KW-0808">Transferase</keyword>
<evidence type="ECO:0000256" key="9">
    <source>
        <dbReference type="ARBA" id="ARBA00022824"/>
    </source>
</evidence>
<dbReference type="InterPro" id="IPR032421">
    <property type="entry name" value="PMT_4TMC"/>
</dbReference>
<evidence type="ECO:0000256" key="14">
    <source>
        <dbReference type="ARBA" id="ARBA00045102"/>
    </source>
</evidence>
<dbReference type="InterPro" id="IPR036300">
    <property type="entry name" value="MIR_dom_sf"/>
</dbReference>
<dbReference type="PhylomeDB" id="A7RZY4"/>
<feature type="transmembrane region" description="Helical" evidence="15">
    <location>
        <begin position="133"/>
        <end position="153"/>
    </location>
</feature>
<feature type="signal peptide" evidence="16">
    <location>
        <begin position="1"/>
        <end position="18"/>
    </location>
</feature>
<proteinExistence type="inferred from homology"/>
<dbReference type="Proteomes" id="UP000001593">
    <property type="component" value="Unassembled WGS sequence"/>
</dbReference>
<dbReference type="PANTHER" id="PTHR10050:SF46">
    <property type="entry name" value="PROTEIN O-MANNOSYL-TRANSFERASE 2"/>
    <property type="match status" value="1"/>
</dbReference>
<evidence type="ECO:0000256" key="2">
    <source>
        <dbReference type="ARBA" id="ARBA00004922"/>
    </source>
</evidence>
<reference evidence="18 19" key="1">
    <citation type="journal article" date="2007" name="Science">
        <title>Sea anemone genome reveals ancestral eumetazoan gene repertoire and genomic organization.</title>
        <authorList>
            <person name="Putnam N.H."/>
            <person name="Srivastava M."/>
            <person name="Hellsten U."/>
            <person name="Dirks B."/>
            <person name="Chapman J."/>
            <person name="Salamov A."/>
            <person name="Terry A."/>
            <person name="Shapiro H."/>
            <person name="Lindquist E."/>
            <person name="Kapitonov V.V."/>
            <person name="Jurka J."/>
            <person name="Genikhovich G."/>
            <person name="Grigoriev I.V."/>
            <person name="Lucas S.M."/>
            <person name="Steele R.E."/>
            <person name="Finnerty J.R."/>
            <person name="Technau U."/>
            <person name="Martindale M.Q."/>
            <person name="Rokhsar D.S."/>
        </authorList>
    </citation>
    <scope>NUCLEOTIDE SEQUENCE [LARGE SCALE GENOMIC DNA]</scope>
    <source>
        <strain evidence="19">CH2 X CH6</strain>
    </source>
</reference>
<feature type="chain" id="PRO_5005660615" description="Protein O-mannosyl-transferase 2" evidence="16">
    <location>
        <begin position="19"/>
        <end position="565"/>
    </location>
</feature>
<organism evidence="18 19">
    <name type="scientific">Nematostella vectensis</name>
    <name type="common">Starlet sea anemone</name>
    <dbReference type="NCBI Taxonomy" id="45351"/>
    <lineage>
        <taxon>Eukaryota</taxon>
        <taxon>Metazoa</taxon>
        <taxon>Cnidaria</taxon>
        <taxon>Anthozoa</taxon>
        <taxon>Hexacorallia</taxon>
        <taxon>Actiniaria</taxon>
        <taxon>Edwardsiidae</taxon>
        <taxon>Nematostella</taxon>
    </lineage>
</organism>
<dbReference type="HOGENOM" id="CLU_008438_5_1_1"/>
<keyword evidence="7 15" id="KW-0812">Transmembrane</keyword>
<dbReference type="EC" id="2.4.1.109" evidence="4"/>
<comment type="similarity">
    <text evidence="3">Belongs to the glycosyltransferase 39 family.</text>
</comment>
<feature type="transmembrane region" description="Helical" evidence="15">
    <location>
        <begin position="227"/>
        <end position="246"/>
    </location>
</feature>
<keyword evidence="11 15" id="KW-0472">Membrane</keyword>
<comment type="catalytic activity">
    <reaction evidence="14">
        <text>a di-trans,poly-cis-dolichyl beta-D-mannosyl phosphate + L-seryl-[protein] = 3-O-(alpha-D-mannosyl)-L-seryl-[protein] + a di-trans,poly-cis-dolichyl phosphate + H(+)</text>
        <dbReference type="Rhea" id="RHEA:17377"/>
        <dbReference type="Rhea" id="RHEA-COMP:9863"/>
        <dbReference type="Rhea" id="RHEA-COMP:13546"/>
        <dbReference type="Rhea" id="RHEA-COMP:19498"/>
        <dbReference type="Rhea" id="RHEA-COMP:19501"/>
        <dbReference type="ChEBI" id="CHEBI:15378"/>
        <dbReference type="ChEBI" id="CHEBI:29999"/>
        <dbReference type="ChEBI" id="CHEBI:57683"/>
        <dbReference type="ChEBI" id="CHEBI:58211"/>
        <dbReference type="ChEBI" id="CHEBI:137321"/>
        <dbReference type="EC" id="2.4.1.109"/>
    </reaction>
</comment>
<feature type="non-terminal residue" evidence="18">
    <location>
        <position position="1"/>
    </location>
</feature>
<dbReference type="FunFam" id="2.80.10.50:FF:000012">
    <property type="entry name" value="Protein O-mannosyl-transferase 1"/>
    <property type="match status" value="1"/>
</dbReference>
<keyword evidence="10 15" id="KW-1133">Transmembrane helix</keyword>
<comment type="catalytic activity">
    <reaction evidence="13">
        <text>a di-trans,poly-cis-dolichyl beta-D-mannosyl phosphate + L-threonyl-[protein] = 3-O-(alpha-D-mannosyl)-L-threonyl-[protein] + a di-trans,poly-cis-dolichyl phosphate + H(+)</text>
        <dbReference type="Rhea" id="RHEA:53396"/>
        <dbReference type="Rhea" id="RHEA-COMP:11060"/>
        <dbReference type="Rhea" id="RHEA-COMP:13547"/>
        <dbReference type="Rhea" id="RHEA-COMP:19498"/>
        <dbReference type="Rhea" id="RHEA-COMP:19501"/>
        <dbReference type="ChEBI" id="CHEBI:15378"/>
        <dbReference type="ChEBI" id="CHEBI:30013"/>
        <dbReference type="ChEBI" id="CHEBI:57683"/>
        <dbReference type="ChEBI" id="CHEBI:58211"/>
        <dbReference type="ChEBI" id="CHEBI:137323"/>
        <dbReference type="EC" id="2.4.1.109"/>
    </reaction>
</comment>
<keyword evidence="19" id="KW-1185">Reference proteome</keyword>
<dbReference type="GO" id="GO:0004169">
    <property type="term" value="F:dolichyl-phosphate-mannose-protein mannosyltransferase activity"/>
    <property type="evidence" value="ECO:0000318"/>
    <property type="project" value="GO_Central"/>
</dbReference>
<evidence type="ECO:0000313" key="19">
    <source>
        <dbReference type="Proteomes" id="UP000001593"/>
    </source>
</evidence>
<dbReference type="Pfam" id="PF02815">
    <property type="entry name" value="MIR"/>
    <property type="match status" value="1"/>
</dbReference>
<dbReference type="InterPro" id="IPR003342">
    <property type="entry name" value="ArnT-like_N"/>
</dbReference>
<feature type="transmembrane region" description="Helical" evidence="15">
    <location>
        <begin position="90"/>
        <end position="112"/>
    </location>
</feature>
<dbReference type="UniPathway" id="UPA00378"/>
<keyword evidence="16" id="KW-0732">Signal</keyword>
<dbReference type="InParanoid" id="A7RZY4"/>
<dbReference type="SMART" id="SM00472">
    <property type="entry name" value="MIR"/>
    <property type="match status" value="3"/>
</dbReference>
<protein>
    <recommendedName>
        <fullName evidence="12">Protein O-mannosyl-transferase 2</fullName>
        <ecNumber evidence="4">2.4.1.109</ecNumber>
    </recommendedName>
</protein>
<dbReference type="PANTHER" id="PTHR10050">
    <property type="entry name" value="DOLICHYL-PHOSPHATE-MANNOSE--PROTEIN MANNOSYLTRANSFERASE"/>
    <property type="match status" value="1"/>
</dbReference>
<keyword evidence="5" id="KW-0328">Glycosyltransferase</keyword>
<evidence type="ECO:0000256" key="7">
    <source>
        <dbReference type="ARBA" id="ARBA00022692"/>
    </source>
</evidence>
<dbReference type="InterPro" id="IPR027005">
    <property type="entry name" value="PMT-like"/>
</dbReference>
<gene>
    <name evidence="18" type="ORF">NEMVEDRAFT_v1g99284</name>
</gene>
<sequence>MSLCNLLAFAAIVFLTVATRYYSITEPDWVCWDETHFGKHANFYIKGEFFFDVHPPLAKMLIALSGYLTGYNGTFPFDKPGDLYGENNYLGMRLLCVTMGSLCVPLAYLIVWELTKSTAASLLASSMILFDNGCVTISQYILLDPILMFYIMLSAFCLTKFQSCKNSFNTPSWWFWMFATGVSLACAFSCKWVGLFVILWAGITTVMDLWELLGDLSLSLFEISKQFIARVLGLIILPIMVYLFWFSVHFKMLPNTGPGDGFFSSAFQSTLKGNPLYMASVPEDLAFGSMITLKNHRAGGALLHSHHHLYPKEHAPEQQQVTGYSHKDDNNKFLIKKAYEDYDANEPVEFVKNGDWIRLEHAATKRNIHSHNEKAPLTKHHMQVTAYGEEGKGDANDFWRVEIVSGSPDNHVKTVRTIFRLIHVNLDCALHMGSKTLPKWGWEQLEVTCNPVQHELGNMWNVEGHDNDRIPKASPELFKPSFFASVYESHIVMAQTNSGFKPKEGEVTSLPWQWPINYRGQVFSGADHRVYLLGNPVVWWFVLAVMALFAALYGFHAVRVQRGYK</sequence>
<dbReference type="Gene3D" id="2.80.10.50">
    <property type="match status" value="1"/>
</dbReference>
<dbReference type="GO" id="GO:0005783">
    <property type="term" value="C:endoplasmic reticulum"/>
    <property type="evidence" value="ECO:0000318"/>
    <property type="project" value="GO_Central"/>
</dbReference>
<comment type="pathway">
    <text evidence="2">Protein modification; protein glycosylation.</text>
</comment>
<keyword evidence="8" id="KW-0677">Repeat</keyword>
<keyword evidence="9" id="KW-0256">Endoplasmic reticulum</keyword>
<accession>A7RZY4</accession>
<evidence type="ECO:0000256" key="11">
    <source>
        <dbReference type="ARBA" id="ARBA00023136"/>
    </source>
</evidence>
<evidence type="ECO:0000256" key="1">
    <source>
        <dbReference type="ARBA" id="ARBA00004477"/>
    </source>
</evidence>
<dbReference type="InterPro" id="IPR016093">
    <property type="entry name" value="MIR_motif"/>
</dbReference>
<dbReference type="Pfam" id="PF16192">
    <property type="entry name" value="PMT_4TMC"/>
    <property type="match status" value="1"/>
</dbReference>
<evidence type="ECO:0000256" key="6">
    <source>
        <dbReference type="ARBA" id="ARBA00022679"/>
    </source>
</evidence>
<comment type="subcellular location">
    <subcellularLocation>
        <location evidence="1">Endoplasmic reticulum membrane</location>
        <topology evidence="1">Multi-pass membrane protein</topology>
    </subcellularLocation>
</comment>
<evidence type="ECO:0000256" key="15">
    <source>
        <dbReference type="SAM" id="Phobius"/>
    </source>
</evidence>
<evidence type="ECO:0000256" key="8">
    <source>
        <dbReference type="ARBA" id="ARBA00022737"/>
    </source>
</evidence>
<feature type="domain" description="MIR" evidence="17">
    <location>
        <begin position="409"/>
        <end position="465"/>
    </location>
</feature>
<feature type="transmembrane region" description="Helical" evidence="15">
    <location>
        <begin position="537"/>
        <end position="555"/>
    </location>
</feature>
<dbReference type="EMBL" id="DS469558">
    <property type="protein sequence ID" value="EDO43071.1"/>
    <property type="molecule type" value="Genomic_DNA"/>
</dbReference>
<dbReference type="PROSITE" id="PS50919">
    <property type="entry name" value="MIR"/>
    <property type="match status" value="3"/>
</dbReference>
<dbReference type="GO" id="GO:0035269">
    <property type="term" value="P:protein O-linked glycosylation via mannose"/>
    <property type="evidence" value="ECO:0000318"/>
    <property type="project" value="GO_Central"/>
</dbReference>
<dbReference type="eggNOG" id="KOG3359">
    <property type="taxonomic scope" value="Eukaryota"/>
</dbReference>
<evidence type="ECO:0000256" key="13">
    <source>
        <dbReference type="ARBA" id="ARBA00045085"/>
    </source>
</evidence>
<feature type="domain" description="MIR" evidence="17">
    <location>
        <begin position="282"/>
        <end position="338"/>
    </location>
</feature>
<evidence type="ECO:0000256" key="10">
    <source>
        <dbReference type="ARBA" id="ARBA00022989"/>
    </source>
</evidence>
<feature type="domain" description="MIR" evidence="17">
    <location>
        <begin position="348"/>
        <end position="404"/>
    </location>
</feature>
<feature type="transmembrane region" description="Helical" evidence="15">
    <location>
        <begin position="173"/>
        <end position="206"/>
    </location>
</feature>
<evidence type="ECO:0000256" key="5">
    <source>
        <dbReference type="ARBA" id="ARBA00022676"/>
    </source>
</evidence>
<dbReference type="OMA" id="MCGWDDN"/>
<evidence type="ECO:0000256" key="16">
    <source>
        <dbReference type="SAM" id="SignalP"/>
    </source>
</evidence>
<evidence type="ECO:0000256" key="12">
    <source>
        <dbReference type="ARBA" id="ARBA00039583"/>
    </source>
</evidence>
<dbReference type="GO" id="GO:0005789">
    <property type="term" value="C:endoplasmic reticulum membrane"/>
    <property type="evidence" value="ECO:0007669"/>
    <property type="project" value="UniProtKB-SubCell"/>
</dbReference>
<name>A7RZY4_NEMVE</name>
<dbReference type="STRING" id="45351.A7RZY4"/>
<dbReference type="SUPFAM" id="SSF82109">
    <property type="entry name" value="MIR domain"/>
    <property type="match status" value="1"/>
</dbReference>
<evidence type="ECO:0000313" key="18">
    <source>
        <dbReference type="EMBL" id="EDO43071.1"/>
    </source>
</evidence>
<evidence type="ECO:0000259" key="17">
    <source>
        <dbReference type="PROSITE" id="PS50919"/>
    </source>
</evidence>
<dbReference type="Pfam" id="PF02366">
    <property type="entry name" value="PMT"/>
    <property type="match status" value="1"/>
</dbReference>
<evidence type="ECO:0000256" key="4">
    <source>
        <dbReference type="ARBA" id="ARBA00012839"/>
    </source>
</evidence>